<sequence>MAGIGAHETHSYGHHTVIEAPVVIDSHSMPHASNSTVTEVMPYAQHQPSVQAIPTPAPQLQNTPLTDGTKTTIRKSANGLPAIPKPVPTQSAPTRGSKERAGSLFDEMRNPFEDDSARVSRRRVNVRQTSFEGGEPESVRRTSRPVRKAATQPSEADDFADYFRK</sequence>
<dbReference type="EMBL" id="LECT01000007">
    <property type="protein sequence ID" value="KLU07024.1"/>
    <property type="molecule type" value="Genomic_DNA"/>
</dbReference>
<keyword evidence="3" id="KW-1185">Reference proteome</keyword>
<name>A0A0J1END5_RHOIS</name>
<dbReference type="AlphaFoldDB" id="A0A0J1END5"/>
<comment type="caution">
    <text evidence="2">The sequence shown here is derived from an EMBL/GenBank/DDBJ whole genome shotgun (WGS) entry which is preliminary data.</text>
</comment>
<dbReference type="Proteomes" id="UP000036367">
    <property type="component" value="Unassembled WGS sequence"/>
</dbReference>
<proteinExistence type="predicted"/>
<evidence type="ECO:0000313" key="2">
    <source>
        <dbReference type="EMBL" id="KLU07024.1"/>
    </source>
</evidence>
<evidence type="ECO:0000256" key="1">
    <source>
        <dbReference type="SAM" id="MobiDB-lite"/>
    </source>
</evidence>
<protein>
    <submittedName>
        <fullName evidence="2">Proteolysis</fullName>
    </submittedName>
</protein>
<gene>
    <name evidence="2" type="ORF">RISK_000825</name>
</gene>
<organism evidence="2 3">
    <name type="scientific">Rhodopirellula islandica</name>
    <dbReference type="NCBI Taxonomy" id="595434"/>
    <lineage>
        <taxon>Bacteria</taxon>
        <taxon>Pseudomonadati</taxon>
        <taxon>Planctomycetota</taxon>
        <taxon>Planctomycetia</taxon>
        <taxon>Pirellulales</taxon>
        <taxon>Pirellulaceae</taxon>
        <taxon>Rhodopirellula</taxon>
    </lineage>
</organism>
<feature type="region of interest" description="Disordered" evidence="1">
    <location>
        <begin position="52"/>
        <end position="165"/>
    </location>
</feature>
<feature type="compositionally biased region" description="Basic and acidic residues" evidence="1">
    <location>
        <begin position="96"/>
        <end position="118"/>
    </location>
</feature>
<feature type="compositionally biased region" description="Polar residues" evidence="1">
    <location>
        <begin position="52"/>
        <end position="75"/>
    </location>
</feature>
<evidence type="ECO:0000313" key="3">
    <source>
        <dbReference type="Proteomes" id="UP000036367"/>
    </source>
</evidence>
<reference evidence="2" key="1">
    <citation type="submission" date="2015-05" db="EMBL/GenBank/DDBJ databases">
        <title>Permanent draft genome of Rhodopirellula islandicus K833.</title>
        <authorList>
            <person name="Kizina J."/>
            <person name="Richter M."/>
            <person name="Glockner F.O."/>
            <person name="Harder J."/>
        </authorList>
    </citation>
    <scope>NUCLEOTIDE SEQUENCE [LARGE SCALE GENOMIC DNA]</scope>
    <source>
        <strain evidence="2">K833</strain>
    </source>
</reference>
<dbReference type="PATRIC" id="fig|595434.4.peg.797"/>
<feature type="compositionally biased region" description="Acidic residues" evidence="1">
    <location>
        <begin position="155"/>
        <end position="165"/>
    </location>
</feature>
<accession>A0A0J1END5</accession>
<dbReference type="STRING" id="595434.RISK_000825"/>